<comment type="caution">
    <text evidence="5">The sequence shown here is derived from an EMBL/GenBank/DDBJ whole genome shotgun (WGS) entry which is preliminary data.</text>
</comment>
<dbReference type="GO" id="GO:0009279">
    <property type="term" value="C:cell outer membrane"/>
    <property type="evidence" value="ECO:0007669"/>
    <property type="project" value="UniProtKB-SubCell"/>
</dbReference>
<dbReference type="PANTHER" id="PTHR30189">
    <property type="entry name" value="LPS-ASSEMBLY PROTEIN"/>
    <property type="match status" value="1"/>
</dbReference>
<dbReference type="EMBL" id="SMRP01000006">
    <property type="protein sequence ID" value="TDG23418.1"/>
    <property type="molecule type" value="Genomic_DNA"/>
</dbReference>
<organism evidence="5 6">
    <name type="scientific">Paraburkholderia silviterrae</name>
    <dbReference type="NCBI Taxonomy" id="2528715"/>
    <lineage>
        <taxon>Bacteria</taxon>
        <taxon>Pseudomonadati</taxon>
        <taxon>Pseudomonadota</taxon>
        <taxon>Betaproteobacteria</taxon>
        <taxon>Burkholderiales</taxon>
        <taxon>Burkholderiaceae</taxon>
        <taxon>Paraburkholderia</taxon>
    </lineage>
</organism>
<keyword evidence="6" id="KW-1185">Reference proteome</keyword>
<evidence type="ECO:0000259" key="4">
    <source>
        <dbReference type="Pfam" id="PF04453"/>
    </source>
</evidence>
<name>A0A4V2ZZ33_9BURK</name>
<dbReference type="InterPro" id="IPR020889">
    <property type="entry name" value="LipoPS_assembly_LptD"/>
</dbReference>
<gene>
    <name evidence="2" type="primary">lptD</name>
    <name evidence="5" type="ORF">EYW47_14345</name>
</gene>
<dbReference type="HAMAP" id="MF_01411">
    <property type="entry name" value="LPS_assembly_LptD"/>
    <property type="match status" value="1"/>
</dbReference>
<feature type="compositionally biased region" description="Low complexity" evidence="3">
    <location>
        <begin position="12"/>
        <end position="27"/>
    </location>
</feature>
<keyword evidence="1 2" id="KW-0732">Signal</keyword>
<dbReference type="InterPro" id="IPR050218">
    <property type="entry name" value="LptD"/>
</dbReference>
<evidence type="ECO:0000313" key="5">
    <source>
        <dbReference type="EMBL" id="TDG23418.1"/>
    </source>
</evidence>
<feature type="domain" description="LptD C-terminal" evidence="4">
    <location>
        <begin position="291"/>
        <end position="662"/>
    </location>
</feature>
<dbReference type="PANTHER" id="PTHR30189:SF1">
    <property type="entry name" value="LPS-ASSEMBLY PROTEIN LPTD"/>
    <property type="match status" value="1"/>
</dbReference>
<dbReference type="Proteomes" id="UP000295722">
    <property type="component" value="Unassembled WGS sequence"/>
</dbReference>
<proteinExistence type="inferred from homology"/>
<evidence type="ECO:0000256" key="3">
    <source>
        <dbReference type="SAM" id="MobiDB-lite"/>
    </source>
</evidence>
<accession>A0A4V2ZZ33</accession>
<keyword evidence="2" id="KW-0998">Cell outer membrane</keyword>
<evidence type="ECO:0000256" key="1">
    <source>
        <dbReference type="ARBA" id="ARBA00022729"/>
    </source>
</evidence>
<comment type="function">
    <text evidence="2">Together with LptE, is involved in the assembly of lipopolysaccharide (LPS) at the surface of the outer membrane.</text>
</comment>
<sequence>MILSLPPGGRGYAQAQEQGAAEPPSQADDAWALQLAPQLDEHPITDGHAPAVFGEGNSATGTANQDLALKGAAQLRRAQSVVKADAIHYDADTDMADAYGHVELTNDGNTFIGPEAHYQLDSGTGTMTLPRWHFTVTNGSGSGMRAELLGDQRETIYDGTYTTCSCSTSPAWYLKASRLDLDSGANEGVAHDGVLFFGGVPIFASPWLSFPMNGDRRSGVLPPTFSISSTNGYDLAVPVYFNIAPNYDLTLTPRLLSKRGAMLTTAYRYLSPTYAGSFSVAFLPDDALTHTNRYSISFQHRETLGDGFAAYAIYNRVSDASVSTDLSDATAFVNGSQTLFQQEAGVTFNHGPWSVLTRVQNWQSFTSAPPYNREPEIDVKYTRYNVDGFDFGADVNATRFTIPIADSTEGQRVTFDTYLAYPIVAPGWFVTPKVQWHAASYDLSSIGSDAPAGQPRTFNYNVPTLSLDTGAVFERAVKLFGVAMTQTLEPRLYYVYTPYRNQTYAPIFDTAPEDFGLAEIYTSNRFIGGDRVSDMNRLTAGITSRFIDTASGAELARFVIAQDYYFREPQVTMPDDTPPSVGPADLILGATLHIGRDAQIEQALEYNQSSEALTQATTGFSWKPAEGRVINAAYLYARADATLDDEAMNQIMLSLQWPLTRRLSGVGLIDYDVVSHRIISGLAGFQYDADCWSVSLAFEKYTDDTGTTTPSTGTRFLMQLQLNGVSRIDNGLLHQFRANVPGYSTPEPPSMPSRFTDYP</sequence>
<comment type="subunit">
    <text evidence="2">Component of the lipopolysaccharide transport and assembly complex. Interacts with LptE and LptA.</text>
</comment>
<comment type="similarity">
    <text evidence="2">Belongs to the LptD family.</text>
</comment>
<dbReference type="GO" id="GO:0015920">
    <property type="term" value="P:lipopolysaccharide transport"/>
    <property type="evidence" value="ECO:0007669"/>
    <property type="project" value="InterPro"/>
</dbReference>
<evidence type="ECO:0000313" key="6">
    <source>
        <dbReference type="Proteomes" id="UP000295722"/>
    </source>
</evidence>
<keyword evidence="2" id="KW-0472">Membrane</keyword>
<dbReference type="Pfam" id="PF04453">
    <property type="entry name" value="LptD"/>
    <property type="match status" value="1"/>
</dbReference>
<reference evidence="5 6" key="1">
    <citation type="submission" date="2019-03" db="EMBL/GenBank/DDBJ databases">
        <title>Paraburkholderia sp. 4M-K11, isolated from subtropical forest soil.</title>
        <authorList>
            <person name="Gao Z.-H."/>
            <person name="Qiu L.-H."/>
        </authorList>
    </citation>
    <scope>NUCLEOTIDE SEQUENCE [LARGE SCALE GENOMIC DNA]</scope>
    <source>
        <strain evidence="5 6">4M-K11</strain>
    </source>
</reference>
<comment type="subcellular location">
    <subcellularLocation>
        <location evidence="2">Cell outer membrane</location>
    </subcellularLocation>
</comment>
<feature type="region of interest" description="Disordered" evidence="3">
    <location>
        <begin position="1"/>
        <end position="27"/>
    </location>
</feature>
<dbReference type="GO" id="GO:0043165">
    <property type="term" value="P:Gram-negative-bacterium-type cell outer membrane assembly"/>
    <property type="evidence" value="ECO:0007669"/>
    <property type="project" value="UniProtKB-UniRule"/>
</dbReference>
<comment type="caution">
    <text evidence="2">Lacks conserved residue(s) required for the propagation of feature annotation.</text>
</comment>
<protein>
    <recommendedName>
        <fullName evidence="2">LPS-assembly protein LptD</fullName>
    </recommendedName>
</protein>
<dbReference type="AlphaFoldDB" id="A0A4V2ZZ33"/>
<dbReference type="OrthoDB" id="9760225at2"/>
<dbReference type="GO" id="GO:1990351">
    <property type="term" value="C:transporter complex"/>
    <property type="evidence" value="ECO:0007669"/>
    <property type="project" value="TreeGrafter"/>
</dbReference>
<dbReference type="InterPro" id="IPR007543">
    <property type="entry name" value="LptD_C"/>
</dbReference>
<evidence type="ECO:0000256" key="2">
    <source>
        <dbReference type="HAMAP-Rule" id="MF_01411"/>
    </source>
</evidence>